<proteinExistence type="predicted"/>
<dbReference type="RefSeq" id="WP_310313378.1">
    <property type="nucleotide sequence ID" value="NZ_BAAAXB010000001.1"/>
</dbReference>
<dbReference type="Gene3D" id="1.25.40.10">
    <property type="entry name" value="Tetratricopeptide repeat domain"/>
    <property type="match status" value="2"/>
</dbReference>
<organism evidence="1 2">
    <name type="scientific">Saccharothrix longispora</name>
    <dbReference type="NCBI Taxonomy" id="33920"/>
    <lineage>
        <taxon>Bacteria</taxon>
        <taxon>Bacillati</taxon>
        <taxon>Actinomycetota</taxon>
        <taxon>Actinomycetes</taxon>
        <taxon>Pseudonocardiales</taxon>
        <taxon>Pseudonocardiaceae</taxon>
        <taxon>Saccharothrix</taxon>
    </lineage>
</organism>
<dbReference type="EMBL" id="JAVDSG010000001">
    <property type="protein sequence ID" value="MDR6598567.1"/>
    <property type="molecule type" value="Genomic_DNA"/>
</dbReference>
<evidence type="ECO:0000313" key="1">
    <source>
        <dbReference type="EMBL" id="MDR6598567.1"/>
    </source>
</evidence>
<keyword evidence="2" id="KW-1185">Reference proteome</keyword>
<comment type="caution">
    <text evidence="1">The sequence shown here is derived from an EMBL/GenBank/DDBJ whole genome shotgun (WGS) entry which is preliminary data.</text>
</comment>
<dbReference type="Proteomes" id="UP001268819">
    <property type="component" value="Unassembled WGS sequence"/>
</dbReference>
<dbReference type="InterPro" id="IPR011990">
    <property type="entry name" value="TPR-like_helical_dom_sf"/>
</dbReference>
<accession>A0ABU1Q6P1</accession>
<protein>
    <submittedName>
        <fullName evidence="1">Tetratricopeptide (TPR) repeat protein</fullName>
    </submittedName>
</protein>
<dbReference type="InterPro" id="IPR027417">
    <property type="entry name" value="P-loop_NTPase"/>
</dbReference>
<name>A0ABU1Q6P1_9PSEU</name>
<dbReference type="SUPFAM" id="SSF52540">
    <property type="entry name" value="P-loop containing nucleoside triphosphate hydrolases"/>
    <property type="match status" value="1"/>
</dbReference>
<sequence>MDRTLSPGELLDPRHEVVPFLGRAGEVAALTRWRDAGGARSVLLLHGPAGVGKTRLAARVGGVRVVDDADLVPWRDLHDLLLEGGERVLLVARATGWWWSAVRQRAADLGYAAEELALAAGAEPHDFGTVCAYVANALGLPAPDAATTSRVTSSGVVPPGATFHDLHVAAVAAAHGAVPDDDPAELVRRVMSADPAPPRGRFAEDVLAVALLDDRIAPEPTADALEVLMRAAGRWPHVLRRADELFTADPGLAATASAAALRVLVELGSPASARAVARHVFHDARFHRDPLPALLTRALLEDAAPVVGTVELAELHGALAARAALAGLREEAVGASRREVVLYRRAAGDDPEHRLSLADALGDLGLRLVAVGRAGEALEVAREAVRLLRVVVAGDDDHVPRLAVALDRLGLRHASLGDGEEALAAVAEAAARYGELVKRDPALFGPEQAKVTHHHAVRLLDVGRREEAVRTARLAVARWREVAEGDPRFEAESARALRSVASLLAHTDDLAGADEALGVVQESISLLRRLARANPADFEPELASALGEASALLRRRGRFAEALAASGEAVLLRRRAARDADPDAVARLASALAEQADVLREPERSAAAEEAADLLRPLAARLPAHRVAFAAALARVARVLLDADRDHEARRVVDEVTAIDLRLPRPLLVARGPGLASALHALAGALADHRHGERARRVAEREAGVWRELLGHHRAAPAAYAAAVHRAAGYATGDDGLHRARGAVLVWHLTRTPEELALDVGYAEALSRYARRCVAAGAEVDRALLPAHRAVVVLRAAGVPREVLLRAVEVVDDVVRAHADPEAARARLRDEVGRVSPW</sequence>
<evidence type="ECO:0000313" key="2">
    <source>
        <dbReference type="Proteomes" id="UP001268819"/>
    </source>
</evidence>
<dbReference type="SUPFAM" id="SSF48452">
    <property type="entry name" value="TPR-like"/>
    <property type="match status" value="2"/>
</dbReference>
<dbReference type="Gene3D" id="3.40.50.300">
    <property type="entry name" value="P-loop containing nucleotide triphosphate hydrolases"/>
    <property type="match status" value="1"/>
</dbReference>
<reference evidence="1 2" key="1">
    <citation type="submission" date="2023-07" db="EMBL/GenBank/DDBJ databases">
        <title>Sequencing the genomes of 1000 actinobacteria strains.</title>
        <authorList>
            <person name="Klenk H.-P."/>
        </authorList>
    </citation>
    <scope>NUCLEOTIDE SEQUENCE [LARGE SCALE GENOMIC DNA]</scope>
    <source>
        <strain evidence="1 2">DSM 43749</strain>
    </source>
</reference>
<gene>
    <name evidence="1" type="ORF">J2S66_006951</name>
</gene>